<feature type="signal peptide" evidence="1">
    <location>
        <begin position="1"/>
        <end position="23"/>
    </location>
</feature>
<keyword evidence="1" id="KW-0732">Signal</keyword>
<protein>
    <recommendedName>
        <fullName evidence="4">Secreted protein</fullName>
    </recommendedName>
</protein>
<gene>
    <name evidence="2" type="ORF">NP493_1613g00099</name>
</gene>
<dbReference type="Proteomes" id="UP001209878">
    <property type="component" value="Unassembled WGS sequence"/>
</dbReference>
<organism evidence="2 3">
    <name type="scientific">Ridgeia piscesae</name>
    <name type="common">Tubeworm</name>
    <dbReference type="NCBI Taxonomy" id="27915"/>
    <lineage>
        <taxon>Eukaryota</taxon>
        <taxon>Metazoa</taxon>
        <taxon>Spiralia</taxon>
        <taxon>Lophotrochozoa</taxon>
        <taxon>Annelida</taxon>
        <taxon>Polychaeta</taxon>
        <taxon>Sedentaria</taxon>
        <taxon>Canalipalpata</taxon>
        <taxon>Sabellida</taxon>
        <taxon>Siboglinidae</taxon>
        <taxon>Ridgeia</taxon>
    </lineage>
</organism>
<evidence type="ECO:0000313" key="3">
    <source>
        <dbReference type="Proteomes" id="UP001209878"/>
    </source>
</evidence>
<comment type="caution">
    <text evidence="2">The sequence shown here is derived from an EMBL/GenBank/DDBJ whole genome shotgun (WGS) entry which is preliminary data.</text>
</comment>
<dbReference type="AlphaFoldDB" id="A0AAD9JXK6"/>
<name>A0AAD9JXK6_RIDPI</name>
<keyword evidence="3" id="KW-1185">Reference proteome</keyword>
<sequence length="71" mass="7564">MASFIQRAHLFVALSTTFAPSQSITQLCLSAWSVIADLCSTLVEHFHAPPPSETSSCSSSLVQTVLPVSPM</sequence>
<dbReference type="EMBL" id="JAODUO010001612">
    <property type="protein sequence ID" value="KAK2160967.1"/>
    <property type="molecule type" value="Genomic_DNA"/>
</dbReference>
<proteinExistence type="predicted"/>
<evidence type="ECO:0000256" key="1">
    <source>
        <dbReference type="SAM" id="SignalP"/>
    </source>
</evidence>
<evidence type="ECO:0000313" key="2">
    <source>
        <dbReference type="EMBL" id="KAK2160967.1"/>
    </source>
</evidence>
<accession>A0AAD9JXK6</accession>
<evidence type="ECO:0008006" key="4">
    <source>
        <dbReference type="Google" id="ProtNLM"/>
    </source>
</evidence>
<reference evidence="2" key="1">
    <citation type="journal article" date="2023" name="Mol. Biol. Evol.">
        <title>Third-Generation Sequencing Reveals the Adaptive Role of the Epigenome in Three Deep-Sea Polychaetes.</title>
        <authorList>
            <person name="Perez M."/>
            <person name="Aroh O."/>
            <person name="Sun Y."/>
            <person name="Lan Y."/>
            <person name="Juniper S.K."/>
            <person name="Young C.R."/>
            <person name="Angers B."/>
            <person name="Qian P.Y."/>
        </authorList>
    </citation>
    <scope>NUCLEOTIDE SEQUENCE</scope>
    <source>
        <strain evidence="2">R07B-5</strain>
    </source>
</reference>
<feature type="chain" id="PRO_5042238819" description="Secreted protein" evidence="1">
    <location>
        <begin position="24"/>
        <end position="71"/>
    </location>
</feature>